<reference evidence="4" key="2">
    <citation type="submission" date="2013-06" db="EMBL/GenBank/DDBJ databases">
        <title>Draft genome sequence of Clostridium hylemonae (DSM 15053).</title>
        <authorList>
            <person name="Sudarsanam P."/>
            <person name="Ley R."/>
            <person name="Guruge J."/>
            <person name="Turnbaugh P.J."/>
            <person name="Mahowald M."/>
            <person name="Liep D."/>
            <person name="Gordon J."/>
        </authorList>
    </citation>
    <scope>NUCLEOTIDE SEQUENCE</scope>
    <source>
        <strain evidence="4">DSM 15053</strain>
    </source>
</reference>
<evidence type="ECO:0000313" key="4">
    <source>
        <dbReference type="EMBL" id="EEG75326.1"/>
    </source>
</evidence>
<dbReference type="eggNOG" id="COG2508">
    <property type="taxonomic scope" value="Bacteria"/>
</dbReference>
<evidence type="ECO:0000259" key="3">
    <source>
        <dbReference type="Pfam" id="PF17853"/>
    </source>
</evidence>
<name>C0BXL9_9FIRM</name>
<proteinExistence type="inferred from homology"/>
<feature type="domain" description="CdaR GGDEF-like" evidence="3">
    <location>
        <begin position="293"/>
        <end position="408"/>
    </location>
</feature>
<dbReference type="Pfam" id="PF17853">
    <property type="entry name" value="GGDEF_2"/>
    <property type="match status" value="1"/>
</dbReference>
<dbReference type="InterPro" id="IPR051448">
    <property type="entry name" value="CdaR-like_regulators"/>
</dbReference>
<reference evidence="4" key="1">
    <citation type="submission" date="2009-02" db="EMBL/GenBank/DDBJ databases">
        <authorList>
            <person name="Fulton L."/>
            <person name="Clifton S."/>
            <person name="Fulton B."/>
            <person name="Xu J."/>
            <person name="Minx P."/>
            <person name="Pepin K.H."/>
            <person name="Johnson M."/>
            <person name="Bhonagiri V."/>
            <person name="Nash W.E."/>
            <person name="Mardis E.R."/>
            <person name="Wilson R.K."/>
        </authorList>
    </citation>
    <scope>NUCLEOTIDE SEQUENCE [LARGE SCALE GENOMIC DNA]</scope>
    <source>
        <strain evidence="4">DSM 15053</strain>
    </source>
</reference>
<evidence type="ECO:0000259" key="2">
    <source>
        <dbReference type="Pfam" id="PF13556"/>
    </source>
</evidence>
<accession>C0BXL9</accession>
<dbReference type="HOGENOM" id="CLU_035898_0_1_9"/>
<dbReference type="OrthoDB" id="212459at2"/>
<protein>
    <recommendedName>
        <fullName evidence="6">PucR C-terminal helix-turn-helix domain-containing protein</fullName>
    </recommendedName>
</protein>
<sequence length="533" mass="61228">MLYSEERGRINMTLTLKELVKELERYSPDIVQDCGYPISAVRLFSRKELSAEQGVLFIGRAEELPDIPPVGRISFLVAGSDVPESYLRPEAGCTLVTVSESADTHLLCNTVWKLLEEEVHTSKNILKLLKVKKSKTTLQELMDLGYEILGNPLLLVDVSLCFIAHAGGNSSSQEPLWEWTLSRGYVSDQYIEQIHMDMMEDLNSDSPRNDFIWEKGILNHNQLVYKINDNGKPLAYLKVLALNKPISGSDQEIVEALGNCILYFLLESTNTYTPSSPLAESFFIALLNEKLYDEDAVEERIHQFNIKLYDYITLLVIELTEDYMQDISKVYMLKRVLQNFLARNTIIYYKGYLVAVFDTKTDTLFSESDERQFANLLEKQNCRAGISYTCKNLYSLPEQFSQAVSALNTSWKLHHKERIVKYSDYLLQHIFLNYADRESLNYLVHPAISDILKMDADKRELFLDTIRGYINNGTEISAASKKMYLNYNTLKYRINRIVEMTGLDFGDAQTIFRLQLSFMILDMKKQMLSGDGQ</sequence>
<comment type="similarity">
    <text evidence="1">Belongs to the CdaR family.</text>
</comment>
<organism evidence="4 5">
    <name type="scientific">[Clostridium] hylemonae DSM 15053</name>
    <dbReference type="NCBI Taxonomy" id="553973"/>
    <lineage>
        <taxon>Bacteria</taxon>
        <taxon>Bacillati</taxon>
        <taxon>Bacillota</taxon>
        <taxon>Clostridia</taxon>
        <taxon>Lachnospirales</taxon>
        <taxon>Lachnospiraceae</taxon>
    </lineage>
</organism>
<dbReference type="PANTHER" id="PTHR33744">
    <property type="entry name" value="CARBOHYDRATE DIACID REGULATOR"/>
    <property type="match status" value="1"/>
</dbReference>
<feature type="domain" description="PucR C-terminal helix-turn-helix" evidence="2">
    <location>
        <begin position="463"/>
        <end position="519"/>
    </location>
</feature>
<gene>
    <name evidence="4" type="ORF">CLOHYLEM_04556</name>
</gene>
<dbReference type="STRING" id="553973.CLOHYLEM_04556"/>
<dbReference type="EMBL" id="ABYI02000012">
    <property type="protein sequence ID" value="EEG75326.1"/>
    <property type="molecule type" value="Genomic_DNA"/>
</dbReference>
<dbReference type="InterPro" id="IPR041522">
    <property type="entry name" value="CdaR_GGDEF"/>
</dbReference>
<dbReference type="InterPro" id="IPR042070">
    <property type="entry name" value="PucR_C-HTH_sf"/>
</dbReference>
<evidence type="ECO:0000256" key="1">
    <source>
        <dbReference type="ARBA" id="ARBA00006754"/>
    </source>
</evidence>
<keyword evidence="5" id="KW-1185">Reference proteome</keyword>
<comment type="caution">
    <text evidence="4">The sequence shown here is derived from an EMBL/GenBank/DDBJ whole genome shotgun (WGS) entry which is preliminary data.</text>
</comment>
<dbReference type="AlphaFoldDB" id="C0BXL9"/>
<dbReference type="Gene3D" id="1.10.10.2840">
    <property type="entry name" value="PucR C-terminal helix-turn-helix domain"/>
    <property type="match status" value="1"/>
</dbReference>
<dbReference type="Pfam" id="PF13556">
    <property type="entry name" value="HTH_30"/>
    <property type="match status" value="1"/>
</dbReference>
<dbReference type="Proteomes" id="UP000004893">
    <property type="component" value="Unassembled WGS sequence"/>
</dbReference>
<evidence type="ECO:0008006" key="6">
    <source>
        <dbReference type="Google" id="ProtNLM"/>
    </source>
</evidence>
<dbReference type="InterPro" id="IPR025736">
    <property type="entry name" value="PucR_C-HTH_dom"/>
</dbReference>
<evidence type="ECO:0000313" key="5">
    <source>
        <dbReference type="Proteomes" id="UP000004893"/>
    </source>
</evidence>